<proteinExistence type="predicted"/>
<comment type="subcellular location">
    <subcellularLocation>
        <location evidence="2">Membrane</location>
    </subcellularLocation>
</comment>
<evidence type="ECO:0000259" key="11">
    <source>
        <dbReference type="PROSITE" id="PS50885"/>
    </source>
</evidence>
<dbReference type="InterPro" id="IPR005467">
    <property type="entry name" value="His_kinase_dom"/>
</dbReference>
<reference evidence="12 13" key="1">
    <citation type="submission" date="2015-11" db="EMBL/GenBank/DDBJ databases">
        <title>Butyribacter intestini gen. nov., sp. nov., a butyric acid-producing bacterium of the family Lachnospiraceae isolated from the human faeces.</title>
        <authorList>
            <person name="Zou Y."/>
            <person name="Xue W."/>
            <person name="Luo G."/>
            <person name="Lv M."/>
        </authorList>
    </citation>
    <scope>NUCLEOTIDE SEQUENCE [LARGE SCALE GENOMIC DNA]</scope>
    <source>
        <strain evidence="12 13">ACET-33324</strain>
    </source>
</reference>
<dbReference type="STRING" id="290052.ASU35_14305"/>
<keyword evidence="13" id="KW-1185">Reference proteome</keyword>
<protein>
    <recommendedName>
        <fullName evidence="3">histidine kinase</fullName>
        <ecNumber evidence="3">2.7.13.3</ecNumber>
    </recommendedName>
</protein>
<dbReference type="Pfam" id="PF02518">
    <property type="entry name" value="HATPase_c"/>
    <property type="match status" value="1"/>
</dbReference>
<dbReference type="CDD" id="cd00082">
    <property type="entry name" value="HisKA"/>
    <property type="match status" value="1"/>
</dbReference>
<dbReference type="GO" id="GO:0000155">
    <property type="term" value="F:phosphorelay sensor kinase activity"/>
    <property type="evidence" value="ECO:0007669"/>
    <property type="project" value="InterPro"/>
</dbReference>
<accession>A0A0V8QBM8</accession>
<dbReference type="PANTHER" id="PTHR45453:SF1">
    <property type="entry name" value="PHOSPHATE REGULON SENSOR PROTEIN PHOR"/>
    <property type="match status" value="1"/>
</dbReference>
<feature type="domain" description="HAMP" evidence="11">
    <location>
        <begin position="212"/>
        <end position="264"/>
    </location>
</feature>
<dbReference type="CDD" id="cd00075">
    <property type="entry name" value="HATPase"/>
    <property type="match status" value="1"/>
</dbReference>
<dbReference type="InterPro" id="IPR003660">
    <property type="entry name" value="HAMP_dom"/>
</dbReference>
<dbReference type="InterPro" id="IPR036890">
    <property type="entry name" value="HATPase_C_sf"/>
</dbReference>
<dbReference type="InterPro" id="IPR003661">
    <property type="entry name" value="HisK_dim/P_dom"/>
</dbReference>
<evidence type="ECO:0000313" key="13">
    <source>
        <dbReference type="Proteomes" id="UP000054874"/>
    </source>
</evidence>
<dbReference type="OrthoDB" id="9813151at2"/>
<organism evidence="12 13">
    <name type="scientific">Acetivibrio ethanolgignens</name>
    <dbReference type="NCBI Taxonomy" id="290052"/>
    <lineage>
        <taxon>Bacteria</taxon>
        <taxon>Bacillati</taxon>
        <taxon>Bacillota</taxon>
        <taxon>Clostridia</taxon>
        <taxon>Eubacteriales</taxon>
        <taxon>Oscillospiraceae</taxon>
        <taxon>Acetivibrio</taxon>
    </lineage>
</organism>
<evidence type="ECO:0000256" key="5">
    <source>
        <dbReference type="ARBA" id="ARBA00022679"/>
    </source>
</evidence>
<dbReference type="AlphaFoldDB" id="A0A0V8QBM8"/>
<comment type="catalytic activity">
    <reaction evidence="1">
        <text>ATP + protein L-histidine = ADP + protein N-phospho-L-histidine.</text>
        <dbReference type="EC" id="2.7.13.3"/>
    </reaction>
</comment>
<comment type="caution">
    <text evidence="12">The sequence shown here is derived from an EMBL/GenBank/DDBJ whole genome shotgun (WGS) entry which is preliminary data.</text>
</comment>
<dbReference type="InterPro" id="IPR050351">
    <property type="entry name" value="BphY/WalK/GraS-like"/>
</dbReference>
<dbReference type="GO" id="GO:0004721">
    <property type="term" value="F:phosphoprotein phosphatase activity"/>
    <property type="evidence" value="ECO:0007669"/>
    <property type="project" value="TreeGrafter"/>
</dbReference>
<dbReference type="InterPro" id="IPR004358">
    <property type="entry name" value="Sig_transdc_His_kin-like_C"/>
</dbReference>
<keyword evidence="9" id="KW-0812">Transmembrane</keyword>
<dbReference type="SUPFAM" id="SSF55874">
    <property type="entry name" value="ATPase domain of HSP90 chaperone/DNA topoisomerase II/histidine kinase"/>
    <property type="match status" value="1"/>
</dbReference>
<keyword evidence="4" id="KW-0597">Phosphoprotein</keyword>
<evidence type="ECO:0000256" key="7">
    <source>
        <dbReference type="ARBA" id="ARBA00023012"/>
    </source>
</evidence>
<name>A0A0V8QBM8_9FIRM</name>
<dbReference type="PANTHER" id="PTHR45453">
    <property type="entry name" value="PHOSPHATE REGULON SENSOR PROTEIN PHOR"/>
    <property type="match status" value="1"/>
</dbReference>
<evidence type="ECO:0000256" key="9">
    <source>
        <dbReference type="SAM" id="Phobius"/>
    </source>
</evidence>
<keyword evidence="6 12" id="KW-0418">Kinase</keyword>
<evidence type="ECO:0000259" key="10">
    <source>
        <dbReference type="PROSITE" id="PS50109"/>
    </source>
</evidence>
<sequence length="491" mass="55664">MNQSSYIQNGVLAIFSRIKSKFKFLKSMRLQTFFVMFLVGMLPILLFSRVLINTYYDKAIDGRVNELQEKRNIISNLLISSNYFAGAVDVSEADREIEQVAEAYRGRIVIVDNSLHIIKDTYGLEEGKIIISEQVLECAKGKSSSYVDDRGQYVEFVTPITNVATKENVGIIIMSFSTKSIYNLMETLYGRAYTLSIIIGVVVVIFSYIYSTMLTKPFARVADSIDHATEGYLNEPVSIGGYNEVENISDAFNRLFARLQNLEDSRQEFVSNVSHELKTPITSIKVLSDSLLSQEDASAELYREFMVDIAEEIERENKIINDLLSLVKMDRKAGELNISAININDLLEQILKRLQPIANKRNIELIFESFRPVTAEVDEVKLSLAITNLIENAIKYNYDDGWVRVSLNADHKFFYVKVADSGVGIPEELQNHIFERFYRVDKARSRETGGTGLGLSITRNAILMHRGAIKVYSKEKEGSTFTVRVPLNYIA</sequence>
<dbReference type="EC" id="2.7.13.3" evidence="3"/>
<dbReference type="SMART" id="SM00387">
    <property type="entry name" value="HATPase_c"/>
    <property type="match status" value="1"/>
</dbReference>
<keyword evidence="5" id="KW-0808">Transferase</keyword>
<dbReference type="Gene3D" id="1.10.287.130">
    <property type="match status" value="1"/>
</dbReference>
<dbReference type="FunFam" id="3.30.565.10:FF:000006">
    <property type="entry name" value="Sensor histidine kinase WalK"/>
    <property type="match status" value="1"/>
</dbReference>
<dbReference type="EMBL" id="LNAM01000188">
    <property type="protein sequence ID" value="KSV58008.1"/>
    <property type="molecule type" value="Genomic_DNA"/>
</dbReference>
<feature type="domain" description="Histidine kinase" evidence="10">
    <location>
        <begin position="272"/>
        <end position="489"/>
    </location>
</feature>
<dbReference type="Gene3D" id="6.10.340.10">
    <property type="match status" value="1"/>
</dbReference>
<evidence type="ECO:0000256" key="4">
    <source>
        <dbReference type="ARBA" id="ARBA00022553"/>
    </source>
</evidence>
<evidence type="ECO:0000256" key="3">
    <source>
        <dbReference type="ARBA" id="ARBA00012438"/>
    </source>
</evidence>
<dbReference type="GO" id="GO:0005886">
    <property type="term" value="C:plasma membrane"/>
    <property type="evidence" value="ECO:0007669"/>
    <property type="project" value="TreeGrafter"/>
</dbReference>
<dbReference type="PROSITE" id="PS50109">
    <property type="entry name" value="HIS_KIN"/>
    <property type="match status" value="1"/>
</dbReference>
<dbReference type="SMART" id="SM00388">
    <property type="entry name" value="HisKA"/>
    <property type="match status" value="1"/>
</dbReference>
<feature type="transmembrane region" description="Helical" evidence="9">
    <location>
        <begin position="30"/>
        <end position="52"/>
    </location>
</feature>
<evidence type="ECO:0000256" key="2">
    <source>
        <dbReference type="ARBA" id="ARBA00004370"/>
    </source>
</evidence>
<feature type="transmembrane region" description="Helical" evidence="9">
    <location>
        <begin position="192"/>
        <end position="210"/>
    </location>
</feature>
<evidence type="ECO:0000313" key="12">
    <source>
        <dbReference type="EMBL" id="KSV58008.1"/>
    </source>
</evidence>
<dbReference type="PRINTS" id="PR00344">
    <property type="entry name" value="BCTRLSENSOR"/>
</dbReference>
<evidence type="ECO:0000256" key="1">
    <source>
        <dbReference type="ARBA" id="ARBA00000085"/>
    </source>
</evidence>
<evidence type="ECO:0000256" key="6">
    <source>
        <dbReference type="ARBA" id="ARBA00022777"/>
    </source>
</evidence>
<dbReference type="SUPFAM" id="SSF47384">
    <property type="entry name" value="Homodimeric domain of signal transducing histidine kinase"/>
    <property type="match status" value="1"/>
</dbReference>
<evidence type="ECO:0000256" key="8">
    <source>
        <dbReference type="ARBA" id="ARBA00023136"/>
    </source>
</evidence>
<keyword evidence="9" id="KW-1133">Transmembrane helix</keyword>
<dbReference type="Proteomes" id="UP000054874">
    <property type="component" value="Unassembled WGS sequence"/>
</dbReference>
<gene>
    <name evidence="12" type="ORF">ASU35_14305</name>
</gene>
<dbReference type="InterPro" id="IPR003594">
    <property type="entry name" value="HATPase_dom"/>
</dbReference>
<dbReference type="Gene3D" id="3.30.565.10">
    <property type="entry name" value="Histidine kinase-like ATPase, C-terminal domain"/>
    <property type="match status" value="1"/>
</dbReference>
<dbReference type="Pfam" id="PF00512">
    <property type="entry name" value="HisKA"/>
    <property type="match status" value="1"/>
</dbReference>
<keyword evidence="8 9" id="KW-0472">Membrane</keyword>
<keyword evidence="7" id="KW-0902">Two-component regulatory system</keyword>
<dbReference type="InterPro" id="IPR036097">
    <property type="entry name" value="HisK_dim/P_sf"/>
</dbReference>
<dbReference type="PROSITE" id="PS50885">
    <property type="entry name" value="HAMP"/>
    <property type="match status" value="1"/>
</dbReference>
<dbReference type="FunFam" id="1.10.287.130:FF:000001">
    <property type="entry name" value="Two-component sensor histidine kinase"/>
    <property type="match status" value="1"/>
</dbReference>
<dbReference type="GO" id="GO:0016036">
    <property type="term" value="P:cellular response to phosphate starvation"/>
    <property type="evidence" value="ECO:0007669"/>
    <property type="project" value="TreeGrafter"/>
</dbReference>